<organism evidence="20 21">
    <name type="scientific">Phrynocephalus forsythii</name>
    <dbReference type="NCBI Taxonomy" id="171643"/>
    <lineage>
        <taxon>Eukaryota</taxon>
        <taxon>Metazoa</taxon>
        <taxon>Chordata</taxon>
        <taxon>Craniata</taxon>
        <taxon>Vertebrata</taxon>
        <taxon>Euteleostomi</taxon>
        <taxon>Lepidosauria</taxon>
        <taxon>Squamata</taxon>
        <taxon>Bifurcata</taxon>
        <taxon>Unidentata</taxon>
        <taxon>Episquamata</taxon>
        <taxon>Toxicofera</taxon>
        <taxon>Iguania</taxon>
        <taxon>Acrodonta</taxon>
        <taxon>Agamidae</taxon>
        <taxon>Agaminae</taxon>
        <taxon>Phrynocephalus</taxon>
    </lineage>
</organism>
<feature type="compositionally biased region" description="Basic and acidic residues" evidence="18">
    <location>
        <begin position="165"/>
        <end position="176"/>
    </location>
</feature>
<keyword evidence="9" id="KW-0507">mRNA processing</keyword>
<dbReference type="GO" id="GO:0003729">
    <property type="term" value="F:mRNA binding"/>
    <property type="evidence" value="ECO:0007669"/>
    <property type="project" value="InterPro"/>
</dbReference>
<evidence type="ECO:0000256" key="18">
    <source>
        <dbReference type="SAM" id="MobiDB-lite"/>
    </source>
</evidence>
<evidence type="ECO:0000259" key="19">
    <source>
        <dbReference type="SMART" id="SM01044"/>
    </source>
</evidence>
<feature type="compositionally biased region" description="Low complexity" evidence="18">
    <location>
        <begin position="21"/>
        <end position="31"/>
    </location>
</feature>
<evidence type="ECO:0000256" key="9">
    <source>
        <dbReference type="ARBA" id="ARBA00022664"/>
    </source>
</evidence>
<keyword evidence="12" id="KW-0810">Translation regulation</keyword>
<evidence type="ECO:0000256" key="1">
    <source>
        <dbReference type="ARBA" id="ARBA00004210"/>
    </source>
</evidence>
<dbReference type="GO" id="GO:0006417">
    <property type="term" value="P:regulation of translation"/>
    <property type="evidence" value="ECO:0007669"/>
    <property type="project" value="UniProtKB-KW"/>
</dbReference>
<dbReference type="PANTHER" id="PTHR13434:SF0">
    <property type="entry name" value="PROTEIN CASC3"/>
    <property type="match status" value="1"/>
</dbReference>
<evidence type="ECO:0000313" key="21">
    <source>
        <dbReference type="Proteomes" id="UP001142489"/>
    </source>
</evidence>
<dbReference type="AlphaFoldDB" id="A0A9Q1AVN5"/>
<evidence type="ECO:0000256" key="6">
    <source>
        <dbReference type="ARBA" id="ARBA00019964"/>
    </source>
</evidence>
<feature type="region of interest" description="Disordered" evidence="18">
    <location>
        <begin position="1"/>
        <end position="70"/>
    </location>
</feature>
<feature type="domain" description="Btz" evidence="19">
    <location>
        <begin position="196"/>
        <end position="261"/>
    </location>
</feature>
<dbReference type="InterPro" id="IPR018545">
    <property type="entry name" value="Btz_dom"/>
</dbReference>
<evidence type="ECO:0000256" key="16">
    <source>
        <dbReference type="ARBA" id="ARBA00023242"/>
    </source>
</evidence>
<dbReference type="GO" id="GO:0051028">
    <property type="term" value="P:mRNA transport"/>
    <property type="evidence" value="ECO:0007669"/>
    <property type="project" value="UniProtKB-KW"/>
</dbReference>
<dbReference type="OrthoDB" id="657902at2759"/>
<dbReference type="GO" id="GO:0010494">
    <property type="term" value="C:cytoplasmic stress granule"/>
    <property type="evidence" value="ECO:0007669"/>
    <property type="project" value="UniProtKB-SubCell"/>
</dbReference>
<evidence type="ECO:0000256" key="5">
    <source>
        <dbReference type="ARBA" id="ARBA00009548"/>
    </source>
</evidence>
<feature type="compositionally biased region" description="Gly residues" evidence="18">
    <location>
        <begin position="39"/>
        <end position="66"/>
    </location>
</feature>
<proteinExistence type="inferred from homology"/>
<evidence type="ECO:0000256" key="7">
    <source>
        <dbReference type="ARBA" id="ARBA00022448"/>
    </source>
</evidence>
<keyword evidence="16" id="KW-0539">Nucleus</keyword>
<dbReference type="GO" id="GO:0000184">
    <property type="term" value="P:nuclear-transcribed mRNA catabolic process, nonsense-mediated decay"/>
    <property type="evidence" value="ECO:0007669"/>
    <property type="project" value="UniProtKB-KW"/>
</dbReference>
<keyword evidence="10" id="KW-0747">Spliceosome</keyword>
<dbReference type="GO" id="GO:0035145">
    <property type="term" value="C:exon-exon junction complex"/>
    <property type="evidence" value="ECO:0007669"/>
    <property type="project" value="InterPro"/>
</dbReference>
<dbReference type="GO" id="GO:0008380">
    <property type="term" value="P:RNA splicing"/>
    <property type="evidence" value="ECO:0007669"/>
    <property type="project" value="UniProtKB-KW"/>
</dbReference>
<reference evidence="20" key="1">
    <citation type="journal article" date="2023" name="DNA Res.">
        <title>Chromosome-level genome assembly of Phrynocephalus forsythii using third-generation DNA sequencing and Hi-C analysis.</title>
        <authorList>
            <person name="Qi Y."/>
            <person name="Zhao W."/>
            <person name="Zhao Y."/>
            <person name="Niu C."/>
            <person name="Cao S."/>
            <person name="Zhang Y."/>
        </authorList>
    </citation>
    <scope>NUCLEOTIDE SEQUENCE</scope>
    <source>
        <tissue evidence="20">Muscle</tissue>
    </source>
</reference>
<evidence type="ECO:0000256" key="14">
    <source>
        <dbReference type="ARBA" id="ARBA00023161"/>
    </source>
</evidence>
<keyword evidence="15" id="KW-0508">mRNA splicing</keyword>
<dbReference type="GO" id="GO:0030425">
    <property type="term" value="C:dendrite"/>
    <property type="evidence" value="ECO:0007669"/>
    <property type="project" value="UniProtKB-SubCell"/>
</dbReference>
<evidence type="ECO:0000256" key="10">
    <source>
        <dbReference type="ARBA" id="ARBA00022728"/>
    </source>
</evidence>
<dbReference type="GO" id="GO:0006397">
    <property type="term" value="P:mRNA processing"/>
    <property type="evidence" value="ECO:0007669"/>
    <property type="project" value="UniProtKB-KW"/>
</dbReference>
<feature type="compositionally biased region" description="Basic and acidic residues" evidence="18">
    <location>
        <begin position="213"/>
        <end position="233"/>
    </location>
</feature>
<protein>
    <recommendedName>
        <fullName evidence="6">Protein CASC3</fullName>
    </recommendedName>
</protein>
<feature type="region of interest" description="Disordered" evidence="18">
    <location>
        <begin position="149"/>
        <end position="240"/>
    </location>
</feature>
<evidence type="ECO:0000256" key="13">
    <source>
        <dbReference type="ARBA" id="ARBA00022884"/>
    </source>
</evidence>
<comment type="caution">
    <text evidence="20">The sequence shown here is derived from an EMBL/GenBank/DDBJ whole genome shotgun (WGS) entry which is preliminary data.</text>
</comment>
<keyword evidence="17" id="KW-0966">Cell projection</keyword>
<keyword evidence="13" id="KW-0694">RNA-binding</keyword>
<evidence type="ECO:0000256" key="11">
    <source>
        <dbReference type="ARBA" id="ARBA00022816"/>
    </source>
</evidence>
<dbReference type="PANTHER" id="PTHR13434">
    <property type="entry name" value="PROTEIN CASC3"/>
    <property type="match status" value="1"/>
</dbReference>
<evidence type="ECO:0000256" key="2">
    <source>
        <dbReference type="ARBA" id="ARBA00004279"/>
    </source>
</evidence>
<dbReference type="SMART" id="SM01044">
    <property type="entry name" value="Btz"/>
    <property type="match status" value="1"/>
</dbReference>
<dbReference type="EMBL" id="JAPFRF010000012">
    <property type="protein sequence ID" value="KAJ7313571.1"/>
    <property type="molecule type" value="Genomic_DNA"/>
</dbReference>
<evidence type="ECO:0000256" key="4">
    <source>
        <dbReference type="ARBA" id="ARBA00004556"/>
    </source>
</evidence>
<dbReference type="GO" id="GO:0005681">
    <property type="term" value="C:spliceosomal complex"/>
    <property type="evidence" value="ECO:0007669"/>
    <property type="project" value="UniProtKB-KW"/>
</dbReference>
<evidence type="ECO:0000256" key="12">
    <source>
        <dbReference type="ARBA" id="ARBA00022845"/>
    </source>
</evidence>
<name>A0A9Q1AVN5_9SAUR</name>
<sequence length="264" mass="27274">MADRRRQRASQDSSEEDESDSPPGSGAPSPRGSHRLGLAGPGGGGGGGGGGGVGGSISGGGVIGGGDDAESAAAAAAAAAAATVGGSPADSECVSGEAVVGSLLKALYLSFQLPYVYVLMKQCGPSTNCIYVKESEDGIEGDAVLSDYESAEDSEAEEGDYSEEEASKVELKRESNDTELTTKANKGNEKPHSKGTVAGERQSGDGQESTEPSENKVGKKLPKHLDDDEDRKNPAYIPRKGLFFEHDLRGQTQEEEVRYETSLT</sequence>
<keyword evidence="21" id="KW-1185">Reference proteome</keyword>
<evidence type="ECO:0000256" key="15">
    <source>
        <dbReference type="ARBA" id="ARBA00023187"/>
    </source>
</evidence>
<evidence type="ECO:0000256" key="3">
    <source>
        <dbReference type="ARBA" id="ARBA00004324"/>
    </source>
</evidence>
<keyword evidence="7" id="KW-0813">Transport</keyword>
<dbReference type="Pfam" id="PF09405">
    <property type="entry name" value="Btz"/>
    <property type="match status" value="1"/>
</dbReference>
<keyword evidence="11" id="KW-0509">mRNA transport</keyword>
<dbReference type="InterPro" id="IPR028544">
    <property type="entry name" value="CASC3"/>
</dbReference>
<evidence type="ECO:0000256" key="8">
    <source>
        <dbReference type="ARBA" id="ARBA00022490"/>
    </source>
</evidence>
<comment type="similarity">
    <text evidence="5">Belongs to the CASC3 family.</text>
</comment>
<evidence type="ECO:0000256" key="17">
    <source>
        <dbReference type="ARBA" id="ARBA00023273"/>
    </source>
</evidence>
<evidence type="ECO:0000313" key="20">
    <source>
        <dbReference type="EMBL" id="KAJ7313571.1"/>
    </source>
</evidence>
<keyword evidence="8" id="KW-0963">Cytoplasm</keyword>
<dbReference type="Proteomes" id="UP001142489">
    <property type="component" value="Unassembled WGS sequence"/>
</dbReference>
<keyword evidence="14" id="KW-0866">Nonsense-mediated mRNA decay</keyword>
<accession>A0A9Q1AVN5</accession>
<comment type="subcellular location">
    <subcellularLocation>
        <location evidence="2">Cell projection</location>
        <location evidence="2">Dendrite</location>
    </subcellularLocation>
    <subcellularLocation>
        <location evidence="1">Cytoplasm</location>
        <location evidence="1">Stress granule</location>
    </subcellularLocation>
    <subcellularLocation>
        <location evidence="4">Cytoplasm</location>
        <location evidence="4">Perinuclear region</location>
    </subcellularLocation>
    <subcellularLocation>
        <location evidence="3">Nucleus speckle</location>
    </subcellularLocation>
</comment>
<dbReference type="GO" id="GO:0048471">
    <property type="term" value="C:perinuclear region of cytoplasm"/>
    <property type="evidence" value="ECO:0007669"/>
    <property type="project" value="UniProtKB-SubCell"/>
</dbReference>
<feature type="compositionally biased region" description="Acidic residues" evidence="18">
    <location>
        <begin position="149"/>
        <end position="164"/>
    </location>
</feature>
<gene>
    <name evidence="20" type="ORF">JRQ81_005069</name>
</gene>
<dbReference type="GO" id="GO:0016607">
    <property type="term" value="C:nuclear speck"/>
    <property type="evidence" value="ECO:0007669"/>
    <property type="project" value="UniProtKB-SubCell"/>
</dbReference>